<dbReference type="OrthoDB" id="4570646at2"/>
<organism evidence="2 3">
    <name type="scientific">Streptomyces subrutilus</name>
    <dbReference type="NCBI Taxonomy" id="36818"/>
    <lineage>
        <taxon>Bacteria</taxon>
        <taxon>Bacillati</taxon>
        <taxon>Actinomycetota</taxon>
        <taxon>Actinomycetes</taxon>
        <taxon>Kitasatosporales</taxon>
        <taxon>Streptomycetaceae</taxon>
        <taxon>Streptomyces</taxon>
    </lineage>
</organism>
<dbReference type="Pfam" id="PF04149">
    <property type="entry name" value="DUF397"/>
    <property type="match status" value="1"/>
</dbReference>
<gene>
    <name evidence="2" type="ORF">BGK67_16580</name>
</gene>
<evidence type="ECO:0000259" key="1">
    <source>
        <dbReference type="Pfam" id="PF04149"/>
    </source>
</evidence>
<dbReference type="Proteomes" id="UP000095705">
    <property type="component" value="Unassembled WGS sequence"/>
</dbReference>
<dbReference type="EMBL" id="MEHK01000001">
    <property type="protein sequence ID" value="OEJ32727.1"/>
    <property type="molecule type" value="Genomic_DNA"/>
</dbReference>
<keyword evidence="3" id="KW-1185">Reference proteome</keyword>
<name>A0A1E5PT78_9ACTN</name>
<comment type="caution">
    <text evidence="2">The sequence shown here is derived from an EMBL/GenBank/DDBJ whole genome shotgun (WGS) entry which is preliminary data.</text>
</comment>
<accession>A0A1E5PT78</accession>
<evidence type="ECO:0000313" key="2">
    <source>
        <dbReference type="EMBL" id="OEJ32727.1"/>
    </source>
</evidence>
<protein>
    <submittedName>
        <fullName evidence="2">DUF397 domain-containing protein</fullName>
    </submittedName>
</protein>
<dbReference type="STRING" id="36818.BGK67_16580"/>
<dbReference type="AlphaFoldDB" id="A0A1E5PT78"/>
<dbReference type="RefSeq" id="WP_069920994.1">
    <property type="nucleotide sequence ID" value="NZ_MEHK01000001.1"/>
</dbReference>
<evidence type="ECO:0000313" key="3">
    <source>
        <dbReference type="Proteomes" id="UP000095705"/>
    </source>
</evidence>
<proteinExistence type="predicted"/>
<dbReference type="InterPro" id="IPR007278">
    <property type="entry name" value="DUF397"/>
</dbReference>
<sequence>MGTSATDVSKAVWRTSSYTNGENGDCVEVADGLVGVVPVRDSTRRDGPVLVMSAAAWAPFVAGLKAR</sequence>
<reference evidence="2 3" key="1">
    <citation type="submission" date="2016-08" db="EMBL/GenBank/DDBJ databases">
        <title>The complete genome of Streptomyces subrutilus 10-1-1.</title>
        <authorList>
            <person name="Chen X."/>
        </authorList>
    </citation>
    <scope>NUCLEOTIDE SEQUENCE [LARGE SCALE GENOMIC DNA]</scope>
    <source>
        <strain evidence="2 3">10-1-1</strain>
    </source>
</reference>
<feature type="domain" description="DUF397" evidence="1">
    <location>
        <begin position="11"/>
        <end position="65"/>
    </location>
</feature>